<accession>A0A8S5UUR3</accession>
<sequence>MVDFIGQRKAKEFVKQRKYLPNSMVIVGAKKSGKRTFARYVAQELGYDCIFIENKVDDIRDMIELSSSLAQPTLFVVQVAGMSIGAKNSLLKVTEEPPKNVHICMLAYTEGDVLDTLISRSWVVTLLPYSTDEVSHYLERFVKSSKDILKMAPMFSSPGQVQYLVQNHGKEGLALYLEKVQFFYDNIFEASSSNALKMVDWFKLKDTDTREDTLIPELFLEIAMNYIGFENRKIQDTEVLLANYGLLQLVAKCLGTVSTKGKNKLFALNKLVKEVQEIG</sequence>
<reference evidence="1" key="1">
    <citation type="journal article" date="2021" name="Proc. Natl. Acad. Sci. U.S.A.">
        <title>A Catalog of Tens of Thousands of Viruses from Human Metagenomes Reveals Hidden Associations with Chronic Diseases.</title>
        <authorList>
            <person name="Tisza M.J."/>
            <person name="Buck C.B."/>
        </authorList>
    </citation>
    <scope>NUCLEOTIDE SEQUENCE</scope>
    <source>
        <strain evidence="1">CtaDn21</strain>
    </source>
</reference>
<proteinExistence type="predicted"/>
<organism evidence="1">
    <name type="scientific">Siphoviridae sp. ctaDn21</name>
    <dbReference type="NCBI Taxonomy" id="2825563"/>
    <lineage>
        <taxon>Viruses</taxon>
        <taxon>Duplodnaviria</taxon>
        <taxon>Heunggongvirae</taxon>
        <taxon>Uroviricota</taxon>
        <taxon>Caudoviricetes</taxon>
    </lineage>
</organism>
<dbReference type="SUPFAM" id="SSF52540">
    <property type="entry name" value="P-loop containing nucleoside triphosphate hydrolases"/>
    <property type="match status" value="1"/>
</dbReference>
<dbReference type="Gene3D" id="3.40.50.300">
    <property type="entry name" value="P-loop containing nucleotide triphosphate hydrolases"/>
    <property type="match status" value="1"/>
</dbReference>
<evidence type="ECO:0000313" key="1">
    <source>
        <dbReference type="EMBL" id="DAF98240.1"/>
    </source>
</evidence>
<protein>
    <submittedName>
        <fullName evidence="1">DNA polymerase III, delta' subunit</fullName>
    </submittedName>
</protein>
<dbReference type="InterPro" id="IPR027417">
    <property type="entry name" value="P-loop_NTPase"/>
</dbReference>
<dbReference type="Pfam" id="PF13177">
    <property type="entry name" value="DNA_pol3_delta2"/>
    <property type="match status" value="1"/>
</dbReference>
<dbReference type="EMBL" id="BK016144">
    <property type="protein sequence ID" value="DAF98240.1"/>
    <property type="molecule type" value="Genomic_DNA"/>
</dbReference>
<name>A0A8S5UUR3_9CAUD</name>